<dbReference type="Proteomes" id="UP000829364">
    <property type="component" value="Chromosome 13"/>
</dbReference>
<gene>
    <name evidence="3" type="ORF">JDV02_010567</name>
</gene>
<dbReference type="EMBL" id="CP086366">
    <property type="protein sequence ID" value="UNI24849.1"/>
    <property type="molecule type" value="Genomic_DNA"/>
</dbReference>
<dbReference type="GeneID" id="72072510"/>
<organism evidence="3 4">
    <name type="scientific">Purpureocillium takamizusanense</name>
    <dbReference type="NCBI Taxonomy" id="2060973"/>
    <lineage>
        <taxon>Eukaryota</taxon>
        <taxon>Fungi</taxon>
        <taxon>Dikarya</taxon>
        <taxon>Ascomycota</taxon>
        <taxon>Pezizomycotina</taxon>
        <taxon>Sordariomycetes</taxon>
        <taxon>Hypocreomycetidae</taxon>
        <taxon>Hypocreales</taxon>
        <taxon>Ophiocordycipitaceae</taxon>
        <taxon>Purpureocillium</taxon>
    </lineage>
</organism>
<dbReference type="Pfam" id="PF01636">
    <property type="entry name" value="APH"/>
    <property type="match status" value="1"/>
</dbReference>
<dbReference type="OrthoDB" id="2906425at2759"/>
<feature type="region of interest" description="Disordered" evidence="1">
    <location>
        <begin position="19"/>
        <end position="39"/>
    </location>
</feature>
<dbReference type="SUPFAM" id="SSF56112">
    <property type="entry name" value="Protein kinase-like (PK-like)"/>
    <property type="match status" value="1"/>
</dbReference>
<dbReference type="PANTHER" id="PTHR21310:SF15">
    <property type="entry name" value="AMINOGLYCOSIDE PHOSPHOTRANSFERASE DOMAIN-CONTAINING PROTEIN"/>
    <property type="match status" value="1"/>
</dbReference>
<feature type="compositionally biased region" description="Basic and acidic residues" evidence="1">
    <location>
        <begin position="25"/>
        <end position="38"/>
    </location>
</feature>
<proteinExistence type="predicted"/>
<dbReference type="AlphaFoldDB" id="A0A9Q8QP61"/>
<protein>
    <recommendedName>
        <fullName evidence="2">Aminoglycoside phosphotransferase domain-containing protein</fullName>
    </recommendedName>
</protein>
<name>A0A9Q8QP61_9HYPO</name>
<keyword evidence="4" id="KW-1185">Reference proteome</keyword>
<dbReference type="InterPro" id="IPR011009">
    <property type="entry name" value="Kinase-like_dom_sf"/>
</dbReference>
<accession>A0A9Q8QP61</accession>
<feature type="domain" description="Aminoglycoside phosphotransferase" evidence="2">
    <location>
        <begin position="97"/>
        <end position="374"/>
    </location>
</feature>
<evidence type="ECO:0000256" key="1">
    <source>
        <dbReference type="SAM" id="MobiDB-lite"/>
    </source>
</evidence>
<dbReference type="RefSeq" id="XP_047848330.1">
    <property type="nucleotide sequence ID" value="XM_047992316.1"/>
</dbReference>
<evidence type="ECO:0000313" key="4">
    <source>
        <dbReference type="Proteomes" id="UP000829364"/>
    </source>
</evidence>
<evidence type="ECO:0000259" key="2">
    <source>
        <dbReference type="Pfam" id="PF01636"/>
    </source>
</evidence>
<sequence length="444" mass="48703">MSHPAAAYFSTQEDYTACSPNMEQNLDHGRPPTPEHHPTAGVRVHRQEIEAIVACAFPASELLSVVQLGSGESYNNRIYFLELRHPRPPSSEESASQRVVLKVNGRFFGANKVQNEVACFQLLERYCPEVPTPRALAWSEDGTVATMDTPFKKGSCALGLPAGVDELQHGGWILMSRVPGGPVATDDLDQATLAQLGGQLGDMVASLRQNVPAQKHCGNICLPPGDPGADTVPRLDGSSLTIRDILQEGIKTGEPVKSANAYYRLRLEEKLHELETTDTYAPNRAIVQPLRTFISETLPHLGLAGGGIPAGEFVMTHYDLSPRNVLVSGQPPRVTGLVDFEFAGFFCPVEEFLNDCIGNAGDWPQVFYDAYLERLREKGVSTPAHGFDPDVWERYHWLETLAGQIAPWELPGDYADDELREKLREAEVGVREMLGKLTGSTKST</sequence>
<dbReference type="InterPro" id="IPR002575">
    <property type="entry name" value="Aminoglycoside_PTrfase"/>
</dbReference>
<dbReference type="PANTHER" id="PTHR21310">
    <property type="entry name" value="AMINOGLYCOSIDE PHOSPHOTRANSFERASE-RELATED-RELATED"/>
    <property type="match status" value="1"/>
</dbReference>
<dbReference type="Gene3D" id="3.90.1200.10">
    <property type="match status" value="1"/>
</dbReference>
<dbReference type="KEGG" id="ptkz:JDV02_010567"/>
<reference evidence="3" key="1">
    <citation type="submission" date="2021-11" db="EMBL/GenBank/DDBJ databases">
        <title>Purpureocillium_takamizusanense_genome.</title>
        <authorList>
            <person name="Nguyen N.-H."/>
        </authorList>
    </citation>
    <scope>NUCLEOTIDE SEQUENCE</scope>
    <source>
        <strain evidence="3">PT3</strain>
    </source>
</reference>
<evidence type="ECO:0000313" key="3">
    <source>
        <dbReference type="EMBL" id="UNI24849.1"/>
    </source>
</evidence>
<dbReference type="InterPro" id="IPR051678">
    <property type="entry name" value="AGP_Transferase"/>
</dbReference>